<dbReference type="AlphaFoldDB" id="A0AAT9HBQ7"/>
<accession>A0AAT9HBQ7</accession>
<gene>
    <name evidence="2" type="ORF">SHKM778_11380</name>
</gene>
<proteinExistence type="predicted"/>
<evidence type="ECO:0000256" key="1">
    <source>
        <dbReference type="SAM" id="MobiDB-lite"/>
    </source>
</evidence>
<sequence>MPSATGRPARSFGLPSASTSSSPKPALTWPATASATAFVSAWVRYGVSVTVSFAFPNRAASAGLSPGATASLSTDGRAATRGRFVVTSQPRTSTCCAPSAADREARSASRFRPYSRTIGSRVADVDGAGAPDAFSGVVNCSSPWSSTRTCAPLSAARNCRKSQSDTFACESCW</sequence>
<evidence type="ECO:0000313" key="2">
    <source>
        <dbReference type="EMBL" id="BFO14750.1"/>
    </source>
</evidence>
<protein>
    <submittedName>
        <fullName evidence="2">Uncharacterized protein</fullName>
    </submittedName>
</protein>
<feature type="compositionally biased region" description="Low complexity" evidence="1">
    <location>
        <begin position="14"/>
        <end position="26"/>
    </location>
</feature>
<dbReference type="EMBL" id="AP035768">
    <property type="protein sequence ID" value="BFO14750.1"/>
    <property type="molecule type" value="Genomic_DNA"/>
</dbReference>
<reference evidence="2" key="1">
    <citation type="submission" date="2024-06" db="EMBL/GenBank/DDBJ databases">
        <authorList>
            <consortium name="consrtm"/>
            <person name="Uemura M."/>
            <person name="Terahara T."/>
        </authorList>
    </citation>
    <scope>NUCLEOTIDE SEQUENCE</scope>
    <source>
        <strain evidence="2">KM77-8</strain>
    </source>
</reference>
<reference evidence="2" key="2">
    <citation type="submission" date="2024-07" db="EMBL/GenBank/DDBJ databases">
        <title>Streptomyces haneummycinica sp. nov., a new antibiotic-producing actinobacterium isolated from marine sediment.</title>
        <authorList>
            <person name="Uemura M."/>
            <person name="Hamada M."/>
            <person name="Hirano S."/>
            <person name="Kobayashi K."/>
            <person name="Ohshiro T."/>
            <person name="Kobayashi T."/>
            <person name="Terahara T."/>
        </authorList>
    </citation>
    <scope>NUCLEOTIDE SEQUENCE</scope>
    <source>
        <strain evidence="2">KM77-8</strain>
    </source>
</reference>
<organism evidence="2">
    <name type="scientific">Streptomyces haneummycinicus</name>
    <dbReference type="NCBI Taxonomy" id="3074435"/>
    <lineage>
        <taxon>Bacteria</taxon>
        <taxon>Bacillati</taxon>
        <taxon>Actinomycetota</taxon>
        <taxon>Actinomycetes</taxon>
        <taxon>Kitasatosporales</taxon>
        <taxon>Streptomycetaceae</taxon>
        <taxon>Streptomyces</taxon>
    </lineage>
</organism>
<name>A0AAT9HBQ7_9ACTN</name>
<feature type="region of interest" description="Disordered" evidence="1">
    <location>
        <begin position="1"/>
        <end position="26"/>
    </location>
</feature>